<sequence length="148" mass="16367">MSPSPAIAALPPPSPPYRNSLPHPTEGTSSPHPCAACLYSARHRRHPVTGTAHRRRHAVTDTAHRCLTTPSTPTPSRCLVATPPPSLMARSFPPLLNQSGVALPRVWARYNKNPPRNLGFEPDFHLVPLWFSFFILFIVLLVADSRVR</sequence>
<proteinExistence type="predicted"/>
<reference evidence="3" key="3">
    <citation type="submission" date="2022-06" db="UniProtKB">
        <authorList>
            <consortium name="EnsemblPlants"/>
        </authorList>
    </citation>
    <scope>IDENTIFICATION</scope>
</reference>
<keyword evidence="2" id="KW-0472">Membrane</keyword>
<name>A0A8R7PSN1_TRIUA</name>
<protein>
    <submittedName>
        <fullName evidence="3">Uncharacterized protein</fullName>
    </submittedName>
</protein>
<dbReference type="AlphaFoldDB" id="A0A8R7PSN1"/>
<evidence type="ECO:0000313" key="4">
    <source>
        <dbReference type="Proteomes" id="UP000015106"/>
    </source>
</evidence>
<evidence type="ECO:0000256" key="2">
    <source>
        <dbReference type="SAM" id="Phobius"/>
    </source>
</evidence>
<reference evidence="3" key="2">
    <citation type="submission" date="2018-03" db="EMBL/GenBank/DDBJ databases">
        <title>The Triticum urartu genome reveals the dynamic nature of wheat genome evolution.</title>
        <authorList>
            <person name="Ling H."/>
            <person name="Ma B."/>
            <person name="Shi X."/>
            <person name="Liu H."/>
            <person name="Dong L."/>
            <person name="Sun H."/>
            <person name="Cao Y."/>
            <person name="Gao Q."/>
            <person name="Zheng S."/>
            <person name="Li Y."/>
            <person name="Yu Y."/>
            <person name="Du H."/>
            <person name="Qi M."/>
            <person name="Li Y."/>
            <person name="Yu H."/>
            <person name="Cui Y."/>
            <person name="Wang N."/>
            <person name="Chen C."/>
            <person name="Wu H."/>
            <person name="Zhao Y."/>
            <person name="Zhang J."/>
            <person name="Li Y."/>
            <person name="Zhou W."/>
            <person name="Zhang B."/>
            <person name="Hu W."/>
            <person name="Eijk M."/>
            <person name="Tang J."/>
            <person name="Witsenboer H."/>
            <person name="Zhao S."/>
            <person name="Li Z."/>
            <person name="Zhang A."/>
            <person name="Wang D."/>
            <person name="Liang C."/>
        </authorList>
    </citation>
    <scope>NUCLEOTIDE SEQUENCE [LARGE SCALE GENOMIC DNA]</scope>
    <source>
        <strain evidence="3">cv. G1812</strain>
    </source>
</reference>
<dbReference type="EnsemblPlants" id="TuG1812G0300002430.01.T01">
    <property type="protein sequence ID" value="TuG1812G0300002430.01.T01.cds347154"/>
    <property type="gene ID" value="TuG1812G0300002430.01"/>
</dbReference>
<dbReference type="Gramene" id="TuG1812G0300002430.01.T02">
    <property type="protein sequence ID" value="TuG1812G0300002430.01.T02.cds347154"/>
    <property type="gene ID" value="TuG1812G0300002430.01"/>
</dbReference>
<feature type="region of interest" description="Disordered" evidence="1">
    <location>
        <begin position="1"/>
        <end position="29"/>
    </location>
</feature>
<keyword evidence="2" id="KW-0812">Transmembrane</keyword>
<reference evidence="4" key="1">
    <citation type="journal article" date="2013" name="Nature">
        <title>Draft genome of the wheat A-genome progenitor Triticum urartu.</title>
        <authorList>
            <person name="Ling H.Q."/>
            <person name="Zhao S."/>
            <person name="Liu D."/>
            <person name="Wang J."/>
            <person name="Sun H."/>
            <person name="Zhang C."/>
            <person name="Fan H."/>
            <person name="Li D."/>
            <person name="Dong L."/>
            <person name="Tao Y."/>
            <person name="Gao C."/>
            <person name="Wu H."/>
            <person name="Li Y."/>
            <person name="Cui Y."/>
            <person name="Guo X."/>
            <person name="Zheng S."/>
            <person name="Wang B."/>
            <person name="Yu K."/>
            <person name="Liang Q."/>
            <person name="Yang W."/>
            <person name="Lou X."/>
            <person name="Chen J."/>
            <person name="Feng M."/>
            <person name="Jian J."/>
            <person name="Zhang X."/>
            <person name="Luo G."/>
            <person name="Jiang Y."/>
            <person name="Liu J."/>
            <person name="Wang Z."/>
            <person name="Sha Y."/>
            <person name="Zhang B."/>
            <person name="Wu H."/>
            <person name="Tang D."/>
            <person name="Shen Q."/>
            <person name="Xue P."/>
            <person name="Zou S."/>
            <person name="Wang X."/>
            <person name="Liu X."/>
            <person name="Wang F."/>
            <person name="Yang Y."/>
            <person name="An X."/>
            <person name="Dong Z."/>
            <person name="Zhang K."/>
            <person name="Zhang X."/>
            <person name="Luo M.C."/>
            <person name="Dvorak J."/>
            <person name="Tong Y."/>
            <person name="Wang J."/>
            <person name="Yang H."/>
            <person name="Li Z."/>
            <person name="Wang D."/>
            <person name="Zhang A."/>
            <person name="Wang J."/>
        </authorList>
    </citation>
    <scope>NUCLEOTIDE SEQUENCE</scope>
    <source>
        <strain evidence="4">cv. G1812</strain>
    </source>
</reference>
<evidence type="ECO:0000256" key="1">
    <source>
        <dbReference type="SAM" id="MobiDB-lite"/>
    </source>
</evidence>
<organism evidence="3 4">
    <name type="scientific">Triticum urartu</name>
    <name type="common">Red wild einkorn</name>
    <name type="synonym">Crithodium urartu</name>
    <dbReference type="NCBI Taxonomy" id="4572"/>
    <lineage>
        <taxon>Eukaryota</taxon>
        <taxon>Viridiplantae</taxon>
        <taxon>Streptophyta</taxon>
        <taxon>Embryophyta</taxon>
        <taxon>Tracheophyta</taxon>
        <taxon>Spermatophyta</taxon>
        <taxon>Magnoliopsida</taxon>
        <taxon>Liliopsida</taxon>
        <taxon>Poales</taxon>
        <taxon>Poaceae</taxon>
        <taxon>BOP clade</taxon>
        <taxon>Pooideae</taxon>
        <taxon>Triticodae</taxon>
        <taxon>Triticeae</taxon>
        <taxon>Triticinae</taxon>
        <taxon>Triticum</taxon>
    </lineage>
</organism>
<keyword evidence="2" id="KW-1133">Transmembrane helix</keyword>
<evidence type="ECO:0000313" key="3">
    <source>
        <dbReference type="EnsemblPlants" id="TuG1812G0300002430.01.T01.cds347154"/>
    </source>
</evidence>
<keyword evidence="4" id="KW-1185">Reference proteome</keyword>
<accession>A0A8R7PSN1</accession>
<dbReference type="EnsemblPlants" id="TuG1812G0300002430.01.T02">
    <property type="protein sequence ID" value="TuG1812G0300002430.01.T02.cds347154"/>
    <property type="gene ID" value="TuG1812G0300002430.01"/>
</dbReference>
<dbReference type="Proteomes" id="UP000015106">
    <property type="component" value="Chromosome 3"/>
</dbReference>
<feature type="transmembrane region" description="Helical" evidence="2">
    <location>
        <begin position="124"/>
        <end position="143"/>
    </location>
</feature>
<dbReference type="Gramene" id="TuG1812G0300002430.01.T01">
    <property type="protein sequence ID" value="TuG1812G0300002430.01.T01.cds347154"/>
    <property type="gene ID" value="TuG1812G0300002430.01"/>
</dbReference>